<sequence>MRFAPACLIALAAATITFRVHAFECNQYEWDQLLDSQLTAENRYNDYSKEFNLVLGTFKSHIFLSKQFSHQELISFWKQNNPYFQRQLNLQIETARQAYKLLLKQAHLTQIEIEQVIELRDGWTSTAESCRSQSQEYQYKTAQSHVAHTQTLISDYASLSDKFRNLALRYLNESNSIRSAKQAALGDDVDLK</sequence>
<dbReference type="RefSeq" id="WP_032552668.1">
    <property type="nucleotide sequence ID" value="NZ_JFFR01000027.1"/>
</dbReference>
<feature type="signal peptide" evidence="1">
    <location>
        <begin position="1"/>
        <end position="22"/>
    </location>
</feature>
<protein>
    <recommendedName>
        <fullName evidence="4">ATPase</fullName>
    </recommendedName>
</protein>
<comment type="caution">
    <text evidence="2">The sequence shown here is derived from an EMBL/GenBank/DDBJ whole genome shotgun (WGS) entry which is preliminary data.</text>
</comment>
<keyword evidence="3" id="KW-1185">Reference proteome</keyword>
<dbReference type="OrthoDB" id="5880124at2"/>
<accession>A0A066UNT2</accession>
<dbReference type="EMBL" id="JFFR01000027">
    <property type="protein sequence ID" value="KDN27547.1"/>
    <property type="molecule type" value="Genomic_DNA"/>
</dbReference>
<dbReference type="Proteomes" id="UP000027219">
    <property type="component" value="Unassembled WGS sequence"/>
</dbReference>
<organism evidence="2 3">
    <name type="scientific">Vibrio fortis</name>
    <dbReference type="NCBI Taxonomy" id="212667"/>
    <lineage>
        <taxon>Bacteria</taxon>
        <taxon>Pseudomonadati</taxon>
        <taxon>Pseudomonadota</taxon>
        <taxon>Gammaproteobacteria</taxon>
        <taxon>Vibrionales</taxon>
        <taxon>Vibrionaceae</taxon>
        <taxon>Vibrio</taxon>
    </lineage>
</organism>
<dbReference type="AlphaFoldDB" id="A0A066UNT2"/>
<proteinExistence type="predicted"/>
<evidence type="ECO:0008006" key="4">
    <source>
        <dbReference type="Google" id="ProtNLM"/>
    </source>
</evidence>
<name>A0A066UNT2_9VIBR</name>
<evidence type="ECO:0000256" key="1">
    <source>
        <dbReference type="SAM" id="SignalP"/>
    </source>
</evidence>
<keyword evidence="1" id="KW-0732">Signal</keyword>
<reference evidence="2 3" key="1">
    <citation type="submission" date="2014-02" db="EMBL/GenBank/DDBJ databases">
        <title>Vibrio fortis Dalian14 Genome Sequencing.</title>
        <authorList>
            <person name="Wang Y."/>
            <person name="Song L."/>
            <person name="Liu G."/>
            <person name="Ding J."/>
        </authorList>
    </citation>
    <scope>NUCLEOTIDE SEQUENCE [LARGE SCALE GENOMIC DNA]</scope>
    <source>
        <strain evidence="2 3">Dalian14</strain>
    </source>
</reference>
<feature type="chain" id="PRO_5001627395" description="ATPase" evidence="1">
    <location>
        <begin position="23"/>
        <end position="192"/>
    </location>
</feature>
<gene>
    <name evidence="2" type="ORF">VFDL14_20700</name>
</gene>
<evidence type="ECO:0000313" key="2">
    <source>
        <dbReference type="EMBL" id="KDN27547.1"/>
    </source>
</evidence>
<evidence type="ECO:0000313" key="3">
    <source>
        <dbReference type="Proteomes" id="UP000027219"/>
    </source>
</evidence>